<dbReference type="Proteomes" id="UP001144978">
    <property type="component" value="Unassembled WGS sequence"/>
</dbReference>
<evidence type="ECO:0000313" key="2">
    <source>
        <dbReference type="Proteomes" id="UP001144978"/>
    </source>
</evidence>
<comment type="caution">
    <text evidence="1">The sequence shown here is derived from an EMBL/GenBank/DDBJ whole genome shotgun (WGS) entry which is preliminary data.</text>
</comment>
<dbReference type="EMBL" id="JANSHE010004267">
    <property type="protein sequence ID" value="KAJ2979250.1"/>
    <property type="molecule type" value="Genomic_DNA"/>
</dbReference>
<organism evidence="1 2">
    <name type="scientific">Trametes sanguinea</name>
    <dbReference type="NCBI Taxonomy" id="158606"/>
    <lineage>
        <taxon>Eukaryota</taxon>
        <taxon>Fungi</taxon>
        <taxon>Dikarya</taxon>
        <taxon>Basidiomycota</taxon>
        <taxon>Agaricomycotina</taxon>
        <taxon>Agaricomycetes</taxon>
        <taxon>Polyporales</taxon>
        <taxon>Polyporaceae</taxon>
        <taxon>Trametes</taxon>
    </lineage>
</organism>
<evidence type="ECO:0000313" key="1">
    <source>
        <dbReference type="EMBL" id="KAJ2979250.1"/>
    </source>
</evidence>
<sequence>MGLRLLLQDILELDFLLAQLDTGKAYLLQLPRQDVDYTLFLGFILIYEIFAAAGTGRREAANGRGNRHDGLETHTLSSPRPSSADVTVRSKEDPQI</sequence>
<name>A0ACC1NIV8_9APHY</name>
<accession>A0ACC1NIV8</accession>
<protein>
    <submittedName>
        <fullName evidence="1">Uncharacterized protein</fullName>
    </submittedName>
</protein>
<proteinExistence type="predicted"/>
<reference evidence="1" key="1">
    <citation type="submission" date="2022-08" db="EMBL/GenBank/DDBJ databases">
        <title>Genome Sequence of Pycnoporus sanguineus.</title>
        <authorList>
            <person name="Buettner E."/>
        </authorList>
    </citation>
    <scope>NUCLEOTIDE SEQUENCE</scope>
    <source>
        <strain evidence="1">CG-C14</strain>
    </source>
</reference>
<gene>
    <name evidence="1" type="ORF">NUW54_g11167</name>
</gene>
<keyword evidence="2" id="KW-1185">Reference proteome</keyword>